<reference evidence="8" key="1">
    <citation type="journal article" date="2023" name="Plant J.">
        <title>The genome of the king protea, Protea cynaroides.</title>
        <authorList>
            <person name="Chang J."/>
            <person name="Duong T.A."/>
            <person name="Schoeman C."/>
            <person name="Ma X."/>
            <person name="Roodt D."/>
            <person name="Barker N."/>
            <person name="Li Z."/>
            <person name="Van de Peer Y."/>
            <person name="Mizrachi E."/>
        </authorList>
    </citation>
    <scope>NUCLEOTIDE SEQUENCE</scope>
    <source>
        <tissue evidence="8">Young leaves</tissue>
    </source>
</reference>
<feature type="domain" description="AP2/ERF" evidence="7">
    <location>
        <begin position="115"/>
        <end position="173"/>
    </location>
</feature>
<dbReference type="GO" id="GO:0005634">
    <property type="term" value="C:nucleus"/>
    <property type="evidence" value="ECO:0007669"/>
    <property type="project" value="UniProtKB-SubCell"/>
</dbReference>
<dbReference type="GO" id="GO:0009873">
    <property type="term" value="P:ethylene-activated signaling pathway"/>
    <property type="evidence" value="ECO:0007669"/>
    <property type="project" value="InterPro"/>
</dbReference>
<dbReference type="InterPro" id="IPR016177">
    <property type="entry name" value="DNA-bd_dom_sf"/>
</dbReference>
<dbReference type="EMBL" id="JAMYWD010000001">
    <property type="protein sequence ID" value="KAJ4980515.1"/>
    <property type="molecule type" value="Genomic_DNA"/>
</dbReference>
<accession>A0A9Q0R213</accession>
<evidence type="ECO:0000256" key="6">
    <source>
        <dbReference type="SAM" id="MobiDB-lite"/>
    </source>
</evidence>
<dbReference type="Pfam" id="PF00847">
    <property type="entry name" value="AP2"/>
    <property type="match status" value="1"/>
</dbReference>
<dbReference type="FunFam" id="3.30.730.10:FF:000001">
    <property type="entry name" value="Ethylene-responsive transcription factor 2"/>
    <property type="match status" value="1"/>
</dbReference>
<dbReference type="InterPro" id="IPR036955">
    <property type="entry name" value="AP2/ERF_dom_sf"/>
</dbReference>
<proteinExistence type="predicted"/>
<keyword evidence="4" id="KW-0804">Transcription</keyword>
<dbReference type="Proteomes" id="UP001141806">
    <property type="component" value="Unassembled WGS sequence"/>
</dbReference>
<organism evidence="8 9">
    <name type="scientific">Protea cynaroides</name>
    <dbReference type="NCBI Taxonomy" id="273540"/>
    <lineage>
        <taxon>Eukaryota</taxon>
        <taxon>Viridiplantae</taxon>
        <taxon>Streptophyta</taxon>
        <taxon>Embryophyta</taxon>
        <taxon>Tracheophyta</taxon>
        <taxon>Spermatophyta</taxon>
        <taxon>Magnoliopsida</taxon>
        <taxon>Proteales</taxon>
        <taxon>Proteaceae</taxon>
        <taxon>Protea</taxon>
    </lineage>
</organism>
<keyword evidence="3" id="KW-0238">DNA-binding</keyword>
<dbReference type="SMART" id="SM00380">
    <property type="entry name" value="AP2"/>
    <property type="match status" value="1"/>
</dbReference>
<dbReference type="PANTHER" id="PTHR31190">
    <property type="entry name" value="DNA-BINDING DOMAIN"/>
    <property type="match status" value="1"/>
</dbReference>
<feature type="region of interest" description="Disordered" evidence="6">
    <location>
        <begin position="209"/>
        <end position="228"/>
    </location>
</feature>
<sequence length="228" mass="25305">MKHHAAPDELLKNVWENFIGGNASGGEPNKAPTSNQIWKELPDLDGRDGSMEVLQRLPSLERWISMEAESWDELFNGTESVNNIKPSDNLDPECIGVSSTPKPNVVKAEKVAARHFRGVRRKPWGKYASEIRDSSRKGVRVWLGTFDTAEEAALAYNKAAMKMRGPQTFLNFPLEIVAEAMEDRSSVNCSSSSSQASYTTNQLNSYPCPYPGYRKATPNPQKRAAGTE</sequence>
<dbReference type="GO" id="GO:0003677">
    <property type="term" value="F:DNA binding"/>
    <property type="evidence" value="ECO:0007669"/>
    <property type="project" value="UniProtKB-KW"/>
</dbReference>
<comment type="caution">
    <text evidence="8">The sequence shown here is derived from an EMBL/GenBank/DDBJ whole genome shotgun (WGS) entry which is preliminary data.</text>
</comment>
<dbReference type="AlphaFoldDB" id="A0A9Q0R213"/>
<evidence type="ECO:0000256" key="3">
    <source>
        <dbReference type="ARBA" id="ARBA00023125"/>
    </source>
</evidence>
<keyword evidence="5" id="KW-0539">Nucleus</keyword>
<evidence type="ECO:0000256" key="2">
    <source>
        <dbReference type="ARBA" id="ARBA00023015"/>
    </source>
</evidence>
<evidence type="ECO:0000259" key="7">
    <source>
        <dbReference type="PROSITE" id="PS51032"/>
    </source>
</evidence>
<keyword evidence="2" id="KW-0805">Transcription regulation</keyword>
<comment type="subcellular location">
    <subcellularLocation>
        <location evidence="1">Nucleus</location>
    </subcellularLocation>
</comment>
<dbReference type="SUPFAM" id="SSF54171">
    <property type="entry name" value="DNA-binding domain"/>
    <property type="match status" value="1"/>
</dbReference>
<evidence type="ECO:0000313" key="9">
    <source>
        <dbReference type="Proteomes" id="UP001141806"/>
    </source>
</evidence>
<dbReference type="PANTHER" id="PTHR31190:SF173">
    <property type="entry name" value="PATHOGENESIS-RELATED GENES TRANSCRIPTIONAL ACTIVATOR PTI5"/>
    <property type="match status" value="1"/>
</dbReference>
<evidence type="ECO:0000256" key="4">
    <source>
        <dbReference type="ARBA" id="ARBA00023163"/>
    </source>
</evidence>
<keyword evidence="9" id="KW-1185">Reference proteome</keyword>
<dbReference type="InterPro" id="IPR001471">
    <property type="entry name" value="AP2/ERF_dom"/>
</dbReference>
<dbReference type="GO" id="GO:0003700">
    <property type="term" value="F:DNA-binding transcription factor activity"/>
    <property type="evidence" value="ECO:0007669"/>
    <property type="project" value="InterPro"/>
</dbReference>
<name>A0A9Q0R213_9MAGN</name>
<evidence type="ECO:0000313" key="8">
    <source>
        <dbReference type="EMBL" id="KAJ4980515.1"/>
    </source>
</evidence>
<gene>
    <name evidence="8" type="ORF">NE237_031352</name>
</gene>
<dbReference type="OrthoDB" id="740418at2759"/>
<evidence type="ECO:0000256" key="5">
    <source>
        <dbReference type="ARBA" id="ARBA00023242"/>
    </source>
</evidence>
<dbReference type="CDD" id="cd00018">
    <property type="entry name" value="AP2"/>
    <property type="match status" value="1"/>
</dbReference>
<evidence type="ECO:0000256" key="1">
    <source>
        <dbReference type="ARBA" id="ARBA00004123"/>
    </source>
</evidence>
<dbReference type="PRINTS" id="PR00367">
    <property type="entry name" value="ETHRSPELEMNT"/>
</dbReference>
<dbReference type="InterPro" id="IPR044808">
    <property type="entry name" value="ERF_plant"/>
</dbReference>
<dbReference type="PROSITE" id="PS51032">
    <property type="entry name" value="AP2_ERF"/>
    <property type="match status" value="1"/>
</dbReference>
<protein>
    <recommendedName>
        <fullName evidence="7">AP2/ERF domain-containing protein</fullName>
    </recommendedName>
</protein>
<dbReference type="Gene3D" id="3.30.730.10">
    <property type="entry name" value="AP2/ERF domain"/>
    <property type="match status" value="1"/>
</dbReference>